<evidence type="ECO:0000256" key="1">
    <source>
        <dbReference type="SAM" id="SignalP"/>
    </source>
</evidence>
<evidence type="ECO:0000313" key="3">
    <source>
        <dbReference type="Proteomes" id="UP000322080"/>
    </source>
</evidence>
<name>A0A5D0RKE1_9RHOB</name>
<gene>
    <name evidence="2" type="ORF">FVF75_07900</name>
</gene>
<feature type="signal peptide" evidence="1">
    <location>
        <begin position="1"/>
        <end position="32"/>
    </location>
</feature>
<proteinExistence type="predicted"/>
<sequence length="194" mass="20841">MSSSLKRVFPLARTLMRGVVVVGLFASAPALAQDDVVPPEPNMVCGPDVSAGQFKLDEIGPRIAGTWSAEAPGLGFTAGVHAFTANITFERGRIYILANGTKIELRPVYGTRKELRYDPIRQQALPEAAHAVKVSLEDIGLVTDCEIGLAPQFTWTYGIGARSSGGVYSFLDSHTAIGTMWNSAQGAREVYLSR</sequence>
<dbReference type="AlphaFoldDB" id="A0A5D0RKE1"/>
<dbReference type="Proteomes" id="UP000322080">
    <property type="component" value="Unassembled WGS sequence"/>
</dbReference>
<accession>A0A5D0RKE1</accession>
<keyword evidence="1" id="KW-0732">Signal</keyword>
<feature type="chain" id="PRO_5022757917" evidence="1">
    <location>
        <begin position="33"/>
        <end position="194"/>
    </location>
</feature>
<comment type="caution">
    <text evidence="2">The sequence shown here is derived from an EMBL/GenBank/DDBJ whole genome shotgun (WGS) entry which is preliminary data.</text>
</comment>
<dbReference type="EMBL" id="VSIY01000005">
    <property type="protein sequence ID" value="TYB81629.1"/>
    <property type="molecule type" value="Genomic_DNA"/>
</dbReference>
<evidence type="ECO:0000313" key="2">
    <source>
        <dbReference type="EMBL" id="TYB81629.1"/>
    </source>
</evidence>
<protein>
    <submittedName>
        <fullName evidence="2">Uncharacterized protein</fullName>
    </submittedName>
</protein>
<keyword evidence="3" id="KW-1185">Reference proteome</keyword>
<reference evidence="2 3" key="1">
    <citation type="submission" date="2019-08" db="EMBL/GenBank/DDBJ databases">
        <title>Identification of a novel species of the genus Boseongicola.</title>
        <authorList>
            <person name="Zhang X.-Q."/>
        </authorList>
    </citation>
    <scope>NUCLEOTIDE SEQUENCE [LARGE SCALE GENOMIC DNA]</scope>
    <source>
        <strain evidence="2 3">HY14</strain>
    </source>
</reference>
<organism evidence="2 3">
    <name type="scientific">Maritimibacter fusiformis</name>
    <dbReference type="NCBI Taxonomy" id="2603819"/>
    <lineage>
        <taxon>Bacteria</taxon>
        <taxon>Pseudomonadati</taxon>
        <taxon>Pseudomonadota</taxon>
        <taxon>Alphaproteobacteria</taxon>
        <taxon>Rhodobacterales</taxon>
        <taxon>Roseobacteraceae</taxon>
        <taxon>Maritimibacter</taxon>
    </lineage>
</organism>